<proteinExistence type="predicted"/>
<dbReference type="EMBL" id="WTPW01000041">
    <property type="protein sequence ID" value="KAF0555352.1"/>
    <property type="molecule type" value="Genomic_DNA"/>
</dbReference>
<keyword evidence="2" id="KW-1185">Reference proteome</keyword>
<dbReference type="OrthoDB" id="2318150at2759"/>
<dbReference type="AlphaFoldDB" id="A0A8H4B305"/>
<reference evidence="1 2" key="1">
    <citation type="journal article" date="2019" name="Environ. Microbiol.">
        <title>At the nexus of three kingdoms: the genome of the mycorrhizal fungus Gigaspora margarita provides insights into plant, endobacterial and fungal interactions.</title>
        <authorList>
            <person name="Venice F."/>
            <person name="Ghignone S."/>
            <person name="Salvioli di Fossalunga A."/>
            <person name="Amselem J."/>
            <person name="Novero M."/>
            <person name="Xianan X."/>
            <person name="Sedzielewska Toro K."/>
            <person name="Morin E."/>
            <person name="Lipzen A."/>
            <person name="Grigoriev I.V."/>
            <person name="Henrissat B."/>
            <person name="Martin F.M."/>
            <person name="Bonfante P."/>
        </authorList>
    </citation>
    <scope>NUCLEOTIDE SEQUENCE [LARGE SCALE GENOMIC DNA]</scope>
    <source>
        <strain evidence="1 2">BEG34</strain>
    </source>
</reference>
<sequence>MQSFREVISYDDTFKYRFECKDGILNNLYYEGEMEPLGVKEYPELDHIPSGMMCKCKGNCNTNVGCGSKCHGGNICNNKIQV</sequence>
<comment type="caution">
    <text evidence="1">The sequence shown here is derived from an EMBL/GenBank/DDBJ whole genome shotgun (WGS) entry which is preliminary data.</text>
</comment>
<evidence type="ECO:0000313" key="1">
    <source>
        <dbReference type="EMBL" id="KAF0555352.1"/>
    </source>
</evidence>
<gene>
    <name evidence="1" type="ORF">F8M41_017443</name>
</gene>
<name>A0A8H4B305_GIGMA</name>
<evidence type="ECO:0000313" key="2">
    <source>
        <dbReference type="Proteomes" id="UP000439903"/>
    </source>
</evidence>
<accession>A0A8H4B305</accession>
<protein>
    <submittedName>
        <fullName evidence="1">Retrotransposon nucleocapsid protein</fullName>
    </submittedName>
</protein>
<dbReference type="Proteomes" id="UP000439903">
    <property type="component" value="Unassembled WGS sequence"/>
</dbReference>
<organism evidence="1 2">
    <name type="scientific">Gigaspora margarita</name>
    <dbReference type="NCBI Taxonomy" id="4874"/>
    <lineage>
        <taxon>Eukaryota</taxon>
        <taxon>Fungi</taxon>
        <taxon>Fungi incertae sedis</taxon>
        <taxon>Mucoromycota</taxon>
        <taxon>Glomeromycotina</taxon>
        <taxon>Glomeromycetes</taxon>
        <taxon>Diversisporales</taxon>
        <taxon>Gigasporaceae</taxon>
        <taxon>Gigaspora</taxon>
    </lineage>
</organism>